<dbReference type="InterPro" id="IPR036920">
    <property type="entry name" value="Ribosomal_uL16_sf"/>
</dbReference>
<dbReference type="Pfam" id="PF00252">
    <property type="entry name" value="Ribosomal_L16"/>
    <property type="match status" value="1"/>
</dbReference>
<dbReference type="GO" id="GO:0006412">
    <property type="term" value="P:translation"/>
    <property type="evidence" value="ECO:0007669"/>
    <property type="project" value="UniProtKB-UniRule"/>
</dbReference>
<organism evidence="6 7">
    <name type="scientific">Candidatus Syntropharchaeum butanivorans</name>
    <dbReference type="NCBI Taxonomy" id="1839936"/>
    <lineage>
        <taxon>Archaea</taxon>
        <taxon>Methanobacteriati</taxon>
        <taxon>Methanobacteriota</taxon>
        <taxon>Stenosarchaea group</taxon>
        <taxon>Methanomicrobia</taxon>
        <taxon>Methanosarcinales</taxon>
        <taxon>ANME-2 cluster</taxon>
        <taxon>Candidatus Syntropharchaeum</taxon>
    </lineage>
</organism>
<dbReference type="GO" id="GO:1990904">
    <property type="term" value="C:ribonucleoprotein complex"/>
    <property type="evidence" value="ECO:0007669"/>
    <property type="project" value="UniProtKB-KW"/>
</dbReference>
<comment type="similarity">
    <text evidence="1 4">Belongs to the universal ribosomal protein uL16 family.</text>
</comment>
<evidence type="ECO:0000256" key="2">
    <source>
        <dbReference type="ARBA" id="ARBA00022980"/>
    </source>
</evidence>
<dbReference type="PROSITE" id="PS01257">
    <property type="entry name" value="RIBOSOMAL_L10E"/>
    <property type="match status" value="1"/>
</dbReference>
<dbReference type="PATRIC" id="fig|1839936.3.peg.476"/>
<dbReference type="NCBIfam" id="NF003239">
    <property type="entry name" value="PRK04199.1-4"/>
    <property type="match status" value="1"/>
</dbReference>
<dbReference type="NCBIfam" id="NF003238">
    <property type="entry name" value="PRK04199.1-3"/>
    <property type="match status" value="1"/>
</dbReference>
<dbReference type="InterPro" id="IPR047873">
    <property type="entry name" value="Ribosomal_uL16"/>
</dbReference>
<accession>A0A1F2P5U1</accession>
<dbReference type="GO" id="GO:0003735">
    <property type="term" value="F:structural constituent of ribosome"/>
    <property type="evidence" value="ECO:0007669"/>
    <property type="project" value="InterPro"/>
</dbReference>
<comment type="caution">
    <text evidence="6">The sequence shown here is derived from an EMBL/GenBank/DDBJ whole genome shotgun (WGS) entry which is preliminary data.</text>
</comment>
<dbReference type="STRING" id="1839936.SBU_000472"/>
<dbReference type="InterPro" id="IPR018255">
    <property type="entry name" value="Ribosomal_uL16_CS_euk_arc"/>
</dbReference>
<dbReference type="SUPFAM" id="SSF54686">
    <property type="entry name" value="Ribosomal protein L16p/L10e"/>
    <property type="match status" value="1"/>
</dbReference>
<dbReference type="InterPro" id="IPR001197">
    <property type="entry name" value="Ribosomal_uL16_euk_arch"/>
</dbReference>
<name>A0A1F2P5U1_9EURY</name>
<dbReference type="CDD" id="cd01433">
    <property type="entry name" value="Ribosomal_L16_L10e"/>
    <property type="match status" value="1"/>
</dbReference>
<dbReference type="PIRSF" id="PIRSF005590">
    <property type="entry name" value="Ribosomal_L10"/>
    <property type="match status" value="1"/>
</dbReference>
<keyword evidence="7" id="KW-1185">Reference proteome</keyword>
<evidence type="ECO:0000313" key="6">
    <source>
        <dbReference type="EMBL" id="OFV66505.1"/>
    </source>
</evidence>
<dbReference type="HAMAP" id="MF_00448">
    <property type="entry name" value="Ribosomal_uL16_arch"/>
    <property type="match status" value="1"/>
</dbReference>
<gene>
    <name evidence="4" type="primary">rpl10e</name>
    <name evidence="5" type="ORF">ENI32_04370</name>
    <name evidence="6" type="ORF">SBU_000472</name>
</gene>
<dbReference type="InterPro" id="IPR016180">
    <property type="entry name" value="Ribosomal_uL16_dom"/>
</dbReference>
<evidence type="ECO:0000313" key="7">
    <source>
        <dbReference type="Proteomes" id="UP000185779"/>
    </source>
</evidence>
<protein>
    <recommendedName>
        <fullName evidence="4">Large ribosomal subunit protein uL16</fullName>
    </recommendedName>
</protein>
<evidence type="ECO:0000256" key="3">
    <source>
        <dbReference type="ARBA" id="ARBA00023274"/>
    </source>
</evidence>
<reference evidence="6 7" key="1">
    <citation type="submission" date="2016-05" db="EMBL/GenBank/DDBJ databases">
        <title>Microbial consortia oxidize butane by reversing methanogenesis.</title>
        <authorList>
            <person name="Laso-Perez R."/>
            <person name="Richter M."/>
            <person name="Wegener G."/>
            <person name="Musat F."/>
        </authorList>
    </citation>
    <scope>NUCLEOTIDE SEQUENCE [LARGE SCALE GENOMIC DNA]</scope>
    <source>
        <strain evidence="6">BOX1</strain>
    </source>
</reference>
<proteinExistence type="inferred from homology"/>
<evidence type="ECO:0000256" key="1">
    <source>
        <dbReference type="ARBA" id="ARBA00008931"/>
    </source>
</evidence>
<dbReference type="AlphaFoldDB" id="A0A1F2P5U1"/>
<dbReference type="Proteomes" id="UP000185779">
    <property type="component" value="Unassembled WGS sequence"/>
</dbReference>
<dbReference type="EMBL" id="LYOR01000002">
    <property type="protein sequence ID" value="OFV66505.1"/>
    <property type="molecule type" value="Genomic_DNA"/>
</dbReference>
<sequence>MARKPGRMYRNLKGPAYTRREYMGGVPGSKVVHFDMGNLKEEFPVAVSIVAKESCQIRHNAIEAARITANKCLMELGRLNYHFKIFIYPHHVLRENKQATGAGADRVSQGMRRAFGKAVGTAARVKRGQRLMMVEVEPKNFLKAKESLRKAGNKLPTPVSYVIERGAELIK</sequence>
<dbReference type="PANTHER" id="PTHR11726">
    <property type="entry name" value="60S RIBOSOMAL PROTEIN L10"/>
    <property type="match status" value="1"/>
</dbReference>
<dbReference type="InterPro" id="IPR022981">
    <property type="entry name" value="Ribosomal_uL16_arc"/>
</dbReference>
<reference evidence="5" key="2">
    <citation type="journal article" date="2020" name="mSystems">
        <title>Genome- and Community-Level Interaction Insights into Carbon Utilization and Element Cycling Functions of Hydrothermarchaeota in Hydrothermal Sediment.</title>
        <authorList>
            <person name="Zhou Z."/>
            <person name="Liu Y."/>
            <person name="Xu W."/>
            <person name="Pan J."/>
            <person name="Luo Z.H."/>
            <person name="Li M."/>
        </authorList>
    </citation>
    <scope>NUCLEOTIDE SEQUENCE [LARGE SCALE GENOMIC DNA]</scope>
    <source>
        <strain evidence="5">HyVt-386</strain>
    </source>
</reference>
<keyword evidence="2 4" id="KW-0689">Ribosomal protein</keyword>
<evidence type="ECO:0000256" key="4">
    <source>
        <dbReference type="HAMAP-Rule" id="MF_00448"/>
    </source>
</evidence>
<dbReference type="GO" id="GO:0005840">
    <property type="term" value="C:ribosome"/>
    <property type="evidence" value="ECO:0007669"/>
    <property type="project" value="UniProtKB-KW"/>
</dbReference>
<dbReference type="Proteomes" id="UP000885936">
    <property type="component" value="Unassembled WGS sequence"/>
</dbReference>
<dbReference type="Gene3D" id="3.90.1170.10">
    <property type="entry name" value="Ribosomal protein L10e/L16"/>
    <property type="match status" value="1"/>
</dbReference>
<dbReference type="EMBL" id="DRIE01000073">
    <property type="protein sequence ID" value="HEC57103.1"/>
    <property type="molecule type" value="Genomic_DNA"/>
</dbReference>
<keyword evidence="3 4" id="KW-0687">Ribonucleoprotein</keyword>
<evidence type="ECO:0000313" key="5">
    <source>
        <dbReference type="EMBL" id="HEC57103.1"/>
    </source>
</evidence>
<dbReference type="NCBIfam" id="TIGR00279">
    <property type="entry name" value="uL16_euk_arch"/>
    <property type="match status" value="1"/>
</dbReference>